<dbReference type="AlphaFoldDB" id="I1CTT5"/>
<accession>I1CTT5</accession>
<organism evidence="1 2">
    <name type="scientific">Rhizopus delemar (strain RA 99-880 / ATCC MYA-4621 / FGSC 9543 / NRRL 43880)</name>
    <name type="common">Mucormycosis agent</name>
    <name type="synonym">Rhizopus arrhizus var. delemar</name>
    <dbReference type="NCBI Taxonomy" id="246409"/>
    <lineage>
        <taxon>Eukaryota</taxon>
        <taxon>Fungi</taxon>
        <taxon>Fungi incertae sedis</taxon>
        <taxon>Mucoromycota</taxon>
        <taxon>Mucoromycotina</taxon>
        <taxon>Mucoromycetes</taxon>
        <taxon>Mucorales</taxon>
        <taxon>Mucorineae</taxon>
        <taxon>Rhizopodaceae</taxon>
        <taxon>Rhizopus</taxon>
    </lineage>
</organism>
<dbReference type="VEuPathDB" id="FungiDB:RO3G_16576"/>
<dbReference type="EMBL" id="CH476752">
    <property type="protein sequence ID" value="EIE91865.1"/>
    <property type="molecule type" value="Genomic_DNA"/>
</dbReference>
<dbReference type="RefSeq" id="XP_067527261.1">
    <property type="nucleotide sequence ID" value="XM_067671160.1"/>
</dbReference>
<protein>
    <submittedName>
        <fullName evidence="1">Uncharacterized protein</fullName>
    </submittedName>
</protein>
<gene>
    <name evidence="1" type="ORF">RO3G_16576</name>
</gene>
<evidence type="ECO:0000313" key="1">
    <source>
        <dbReference type="EMBL" id="EIE91865.1"/>
    </source>
</evidence>
<name>I1CTT5_RHIO9</name>
<dbReference type="InParanoid" id="I1CTT5"/>
<evidence type="ECO:0000313" key="2">
    <source>
        <dbReference type="Proteomes" id="UP000009138"/>
    </source>
</evidence>
<reference evidence="1 2" key="1">
    <citation type="journal article" date="2009" name="PLoS Genet.">
        <title>Genomic analysis of the basal lineage fungus Rhizopus oryzae reveals a whole-genome duplication.</title>
        <authorList>
            <person name="Ma L.-J."/>
            <person name="Ibrahim A.S."/>
            <person name="Skory C."/>
            <person name="Grabherr M.G."/>
            <person name="Burger G."/>
            <person name="Butler M."/>
            <person name="Elias M."/>
            <person name="Idnurm A."/>
            <person name="Lang B.F."/>
            <person name="Sone T."/>
            <person name="Abe A."/>
            <person name="Calvo S.E."/>
            <person name="Corrochano L.M."/>
            <person name="Engels R."/>
            <person name="Fu J."/>
            <person name="Hansberg W."/>
            <person name="Kim J.-M."/>
            <person name="Kodira C.D."/>
            <person name="Koehrsen M.J."/>
            <person name="Liu B."/>
            <person name="Miranda-Saavedra D."/>
            <person name="O'Leary S."/>
            <person name="Ortiz-Castellanos L."/>
            <person name="Poulter R."/>
            <person name="Rodriguez-Romero J."/>
            <person name="Ruiz-Herrera J."/>
            <person name="Shen Y.-Q."/>
            <person name="Zeng Q."/>
            <person name="Galagan J."/>
            <person name="Birren B.W."/>
            <person name="Cuomo C.A."/>
            <person name="Wickes B.L."/>
        </authorList>
    </citation>
    <scope>NUCLEOTIDE SEQUENCE [LARGE SCALE GENOMIC DNA]</scope>
    <source>
        <strain evidence="2">RA 99-880 / ATCC MYA-4621 / FGSC 9543 / NRRL 43880</strain>
    </source>
</reference>
<dbReference type="STRING" id="246409.I1CTT5"/>
<dbReference type="GeneID" id="93623541"/>
<keyword evidence="2" id="KW-1185">Reference proteome</keyword>
<sequence>MLDKTTHYTSTQESLSTKIFLDEESLQMAMTILSSPTNTRLSDSYIIYQLRQLQTKFSSKAAYTLCRASGPLTVRHTAQPYTIFTLSNYDLSHSSGPKTFQIIGTLVLKKGKDAYLSKDYIQKLENMATSNDGLNRLLEQLVDLIMPSISLANSSVQKEIDRIFEDYL</sequence>
<dbReference type="OrthoDB" id="2435184at2759"/>
<dbReference type="Proteomes" id="UP000009138">
    <property type="component" value="Unassembled WGS sequence"/>
</dbReference>
<proteinExistence type="predicted"/>